<protein>
    <recommendedName>
        <fullName evidence="2">BZIP domain-containing protein</fullName>
    </recommendedName>
</protein>
<accession>A0ABD3PFY2</accession>
<feature type="region of interest" description="Disordered" evidence="1">
    <location>
        <begin position="1"/>
        <end position="87"/>
    </location>
</feature>
<keyword evidence="5" id="KW-1185">Reference proteome</keyword>
<gene>
    <name evidence="3" type="ORF">ACHAW5_003239</name>
    <name evidence="4" type="ORF">ACHAW5_010246</name>
</gene>
<dbReference type="Gene3D" id="1.20.5.170">
    <property type="match status" value="1"/>
</dbReference>
<name>A0ABD3PFY2_9STRA</name>
<feature type="compositionally biased region" description="Basic and acidic residues" evidence="1">
    <location>
        <begin position="55"/>
        <end position="73"/>
    </location>
</feature>
<dbReference type="CDD" id="cd14686">
    <property type="entry name" value="bZIP"/>
    <property type="match status" value="1"/>
</dbReference>
<sequence length="172" mass="19490">MAAAARKTVVLKKRKVPDDDQHLQSSGPEPLEAKKKSPLFNRPQNFYAPPTVPMSKEELSQWRKEQRRERNRESAAASRNKTRSRIEELEGEVESWKIKYQDMEAKVRCMERHIELLTKLGGSHQAPALQPITTVDNAPVEEGEAATPLVAFVVSPIEESKEHLTPINSRQA</sequence>
<dbReference type="PROSITE" id="PS00036">
    <property type="entry name" value="BZIP_BASIC"/>
    <property type="match status" value="1"/>
</dbReference>
<evidence type="ECO:0000313" key="4">
    <source>
        <dbReference type="EMBL" id="KAL3787040.1"/>
    </source>
</evidence>
<dbReference type="Pfam" id="PF00170">
    <property type="entry name" value="bZIP_1"/>
    <property type="match status" value="1"/>
</dbReference>
<reference evidence="4 5" key="1">
    <citation type="submission" date="2024-10" db="EMBL/GenBank/DDBJ databases">
        <title>Updated reference genomes for cyclostephanoid diatoms.</title>
        <authorList>
            <person name="Roberts W.R."/>
            <person name="Alverson A.J."/>
        </authorList>
    </citation>
    <scope>NUCLEOTIDE SEQUENCE [LARGE SCALE GENOMIC DNA]</scope>
    <source>
        <strain evidence="4 5">AJA276-08</strain>
    </source>
</reference>
<organism evidence="4 5">
    <name type="scientific">Stephanodiscus triporus</name>
    <dbReference type="NCBI Taxonomy" id="2934178"/>
    <lineage>
        <taxon>Eukaryota</taxon>
        <taxon>Sar</taxon>
        <taxon>Stramenopiles</taxon>
        <taxon>Ochrophyta</taxon>
        <taxon>Bacillariophyta</taxon>
        <taxon>Coscinodiscophyceae</taxon>
        <taxon>Thalassiosirophycidae</taxon>
        <taxon>Stephanodiscales</taxon>
        <taxon>Stephanodiscaceae</taxon>
        <taxon>Stephanodiscus</taxon>
    </lineage>
</organism>
<dbReference type="EMBL" id="JALLAZ020000798">
    <property type="protein sequence ID" value="KAL3787040.1"/>
    <property type="molecule type" value="Genomic_DNA"/>
</dbReference>
<dbReference type="InterPro" id="IPR046347">
    <property type="entry name" value="bZIP_sf"/>
</dbReference>
<evidence type="ECO:0000256" key="1">
    <source>
        <dbReference type="SAM" id="MobiDB-lite"/>
    </source>
</evidence>
<dbReference type="AlphaFoldDB" id="A0ABD3PFY2"/>
<evidence type="ECO:0000313" key="5">
    <source>
        <dbReference type="Proteomes" id="UP001530315"/>
    </source>
</evidence>
<dbReference type="PROSITE" id="PS50217">
    <property type="entry name" value="BZIP"/>
    <property type="match status" value="1"/>
</dbReference>
<feature type="domain" description="BZIP" evidence="2">
    <location>
        <begin position="61"/>
        <end position="117"/>
    </location>
</feature>
<dbReference type="SUPFAM" id="SSF57959">
    <property type="entry name" value="Leucine zipper domain"/>
    <property type="match status" value="1"/>
</dbReference>
<dbReference type="Proteomes" id="UP001530315">
    <property type="component" value="Unassembled WGS sequence"/>
</dbReference>
<dbReference type="EMBL" id="JALLAZ020001099">
    <property type="protein sequence ID" value="KAL3780721.1"/>
    <property type="molecule type" value="Genomic_DNA"/>
</dbReference>
<dbReference type="SMART" id="SM00338">
    <property type="entry name" value="BRLZ"/>
    <property type="match status" value="1"/>
</dbReference>
<evidence type="ECO:0000259" key="2">
    <source>
        <dbReference type="PROSITE" id="PS50217"/>
    </source>
</evidence>
<evidence type="ECO:0000313" key="3">
    <source>
        <dbReference type="EMBL" id="KAL3780721.1"/>
    </source>
</evidence>
<dbReference type="InterPro" id="IPR004827">
    <property type="entry name" value="bZIP"/>
</dbReference>
<comment type="caution">
    <text evidence="4">The sequence shown here is derived from an EMBL/GenBank/DDBJ whole genome shotgun (WGS) entry which is preliminary data.</text>
</comment>
<proteinExistence type="predicted"/>